<feature type="signal peptide" evidence="1">
    <location>
        <begin position="1"/>
        <end position="19"/>
    </location>
</feature>
<dbReference type="OrthoDB" id="5392496at2759"/>
<dbReference type="AlphaFoldDB" id="A0A8H3J8Q4"/>
<reference evidence="2" key="1">
    <citation type="submission" date="2021-03" db="EMBL/GenBank/DDBJ databases">
        <authorList>
            <person name="Tagirdzhanova G."/>
        </authorList>
    </citation>
    <scope>NUCLEOTIDE SEQUENCE</scope>
</reference>
<dbReference type="EMBL" id="CAJPDR010000823">
    <property type="protein sequence ID" value="CAF9942853.1"/>
    <property type="molecule type" value="Genomic_DNA"/>
</dbReference>
<keyword evidence="1" id="KW-0732">Signal</keyword>
<comment type="caution">
    <text evidence="2">The sequence shown here is derived from an EMBL/GenBank/DDBJ whole genome shotgun (WGS) entry which is preliminary data.</text>
</comment>
<evidence type="ECO:0000256" key="1">
    <source>
        <dbReference type="SAM" id="SignalP"/>
    </source>
</evidence>
<sequence length="395" mass="43719">MRLFLLFVVLPLLPTGTYANSLNASAFHRQNTSPSFTIGTPICVDPPRARGMDLERIDYRDCIPLLNEILLEPNIDRRNQYNSKTDYQGHLLRTCSTALLPRFAEASDVFWGYQIAIAAATAIKNCVEDSADQYGGIVFTTSRRLFYMQVKSVGEGGAGGITSLPISVESGFAENLLLPAVNNNTNATLITPNPTSAIPACQISKPLTHHLFPVRILDCYYLFYNILTNPTVEQPVKLRGLSPIRFERYGTCSLQLRGHSAVSADTITYVALLLGAVAIVQKCVVESGNSDFRVIVEDTSDVLLMPTKKQMLMLIVSEFKLASALGDDSYVSGTFIQYLDNYQNAPEARDHIRDEKTKFSSLVVNGRLIARILILIKDFKLLKTSLVLRGDLPCQ</sequence>
<name>A0A8H3J8Q4_9LECA</name>
<accession>A0A8H3J8Q4</accession>
<gene>
    <name evidence="2" type="ORF">ALECFALPRED_010156</name>
</gene>
<protein>
    <submittedName>
        <fullName evidence="2">Uncharacterized protein</fullName>
    </submittedName>
</protein>
<evidence type="ECO:0000313" key="3">
    <source>
        <dbReference type="Proteomes" id="UP000664203"/>
    </source>
</evidence>
<dbReference type="Proteomes" id="UP000664203">
    <property type="component" value="Unassembled WGS sequence"/>
</dbReference>
<evidence type="ECO:0000313" key="2">
    <source>
        <dbReference type="EMBL" id="CAF9942853.1"/>
    </source>
</evidence>
<feature type="chain" id="PRO_5034053396" evidence="1">
    <location>
        <begin position="20"/>
        <end position="395"/>
    </location>
</feature>
<organism evidence="2 3">
    <name type="scientific">Alectoria fallacina</name>
    <dbReference type="NCBI Taxonomy" id="1903189"/>
    <lineage>
        <taxon>Eukaryota</taxon>
        <taxon>Fungi</taxon>
        <taxon>Dikarya</taxon>
        <taxon>Ascomycota</taxon>
        <taxon>Pezizomycotina</taxon>
        <taxon>Lecanoromycetes</taxon>
        <taxon>OSLEUM clade</taxon>
        <taxon>Lecanoromycetidae</taxon>
        <taxon>Lecanorales</taxon>
        <taxon>Lecanorineae</taxon>
        <taxon>Parmeliaceae</taxon>
        <taxon>Alectoria</taxon>
    </lineage>
</organism>
<keyword evidence="3" id="KW-1185">Reference proteome</keyword>
<proteinExistence type="predicted"/>